<dbReference type="EMBL" id="WHWC01000010">
    <property type="protein sequence ID" value="KAG8375240.1"/>
    <property type="molecule type" value="Genomic_DNA"/>
</dbReference>
<comment type="caution">
    <text evidence="2">The sequence shown here is derived from an EMBL/GenBank/DDBJ whole genome shotgun (WGS) entry which is preliminary data.</text>
</comment>
<dbReference type="SMART" id="SM00256">
    <property type="entry name" value="FBOX"/>
    <property type="match status" value="1"/>
</dbReference>
<dbReference type="InterPro" id="IPR001810">
    <property type="entry name" value="F-box_dom"/>
</dbReference>
<dbReference type="Proteomes" id="UP000826271">
    <property type="component" value="Unassembled WGS sequence"/>
</dbReference>
<proteinExistence type="predicted"/>
<evidence type="ECO:0000313" key="2">
    <source>
        <dbReference type="EMBL" id="KAG8375240.1"/>
    </source>
</evidence>
<dbReference type="SUPFAM" id="SSF81383">
    <property type="entry name" value="F-box domain"/>
    <property type="match status" value="1"/>
</dbReference>
<sequence>MCGRIGVETEQLVSVSRIEDIPIAILLEIFLKLPVRAIIRCKSVCKSWFNLLSTNHPYFTNVYAKNSPFTALVLRRGVLETCRRVSEDGNSCMRTRFEPRVPDYLDAKSALYLISSSQGLLCLCEHKYVACFIVETVYISNPITAECIALRPHRVPYRNGNLILYEFGFSPSTNNFKYGVDSSWTKDYVILRSWFPSHLHFAELFPVAILRDGTILFKAYEDNCLCCCDPKKKKTATIKLQADVEVGRFKLISNFVKNYAPSFFFTQGPYDGKTRESSVNAKSK</sequence>
<dbReference type="PANTHER" id="PTHR31672">
    <property type="entry name" value="BNACNNG10540D PROTEIN"/>
    <property type="match status" value="1"/>
</dbReference>
<dbReference type="Pfam" id="PF00646">
    <property type="entry name" value="F-box"/>
    <property type="match status" value="1"/>
</dbReference>
<feature type="domain" description="F-box" evidence="1">
    <location>
        <begin position="15"/>
        <end position="62"/>
    </location>
</feature>
<evidence type="ECO:0000259" key="1">
    <source>
        <dbReference type="PROSITE" id="PS50181"/>
    </source>
</evidence>
<gene>
    <name evidence="2" type="ORF">BUALT_Bualt10G0079700</name>
</gene>
<dbReference type="InterPro" id="IPR050796">
    <property type="entry name" value="SCF_F-box_component"/>
</dbReference>
<accession>A0AAV6X7X8</accession>
<name>A0AAV6X7X8_9LAMI</name>
<keyword evidence="3" id="KW-1185">Reference proteome</keyword>
<protein>
    <recommendedName>
        <fullName evidence="1">F-box domain-containing protein</fullName>
    </recommendedName>
</protein>
<dbReference type="InterPro" id="IPR036047">
    <property type="entry name" value="F-box-like_dom_sf"/>
</dbReference>
<dbReference type="PROSITE" id="PS50181">
    <property type="entry name" value="FBOX"/>
    <property type="match status" value="1"/>
</dbReference>
<dbReference type="Gene3D" id="1.20.1280.50">
    <property type="match status" value="1"/>
</dbReference>
<organism evidence="2 3">
    <name type="scientific">Buddleja alternifolia</name>
    <dbReference type="NCBI Taxonomy" id="168488"/>
    <lineage>
        <taxon>Eukaryota</taxon>
        <taxon>Viridiplantae</taxon>
        <taxon>Streptophyta</taxon>
        <taxon>Embryophyta</taxon>
        <taxon>Tracheophyta</taxon>
        <taxon>Spermatophyta</taxon>
        <taxon>Magnoliopsida</taxon>
        <taxon>eudicotyledons</taxon>
        <taxon>Gunneridae</taxon>
        <taxon>Pentapetalae</taxon>
        <taxon>asterids</taxon>
        <taxon>lamiids</taxon>
        <taxon>Lamiales</taxon>
        <taxon>Scrophulariaceae</taxon>
        <taxon>Buddlejeae</taxon>
        <taxon>Buddleja</taxon>
    </lineage>
</organism>
<reference evidence="2" key="1">
    <citation type="submission" date="2019-10" db="EMBL/GenBank/DDBJ databases">
        <authorList>
            <person name="Zhang R."/>
            <person name="Pan Y."/>
            <person name="Wang J."/>
            <person name="Ma R."/>
            <person name="Yu S."/>
        </authorList>
    </citation>
    <scope>NUCLEOTIDE SEQUENCE</scope>
    <source>
        <strain evidence="2">LA-IB0</strain>
        <tissue evidence="2">Leaf</tissue>
    </source>
</reference>
<dbReference type="AlphaFoldDB" id="A0AAV6X7X8"/>
<evidence type="ECO:0000313" key="3">
    <source>
        <dbReference type="Proteomes" id="UP000826271"/>
    </source>
</evidence>